<protein>
    <submittedName>
        <fullName evidence="1">Uncharacterized protein</fullName>
    </submittedName>
</protein>
<gene>
    <name evidence="1" type="ORF">BSTOLATCC_MIC25492</name>
</gene>
<keyword evidence="2" id="KW-1185">Reference proteome</keyword>
<dbReference type="AlphaFoldDB" id="A0AAU9IZR0"/>
<dbReference type="Proteomes" id="UP001162131">
    <property type="component" value="Unassembled WGS sequence"/>
</dbReference>
<reference evidence="1" key="1">
    <citation type="submission" date="2021-09" db="EMBL/GenBank/DDBJ databases">
        <authorList>
            <consortium name="AG Swart"/>
            <person name="Singh M."/>
            <person name="Singh A."/>
            <person name="Seah K."/>
            <person name="Emmerich C."/>
        </authorList>
    </citation>
    <scope>NUCLEOTIDE SEQUENCE</scope>
    <source>
        <strain evidence="1">ATCC30299</strain>
    </source>
</reference>
<evidence type="ECO:0000313" key="1">
    <source>
        <dbReference type="EMBL" id="CAG9320060.1"/>
    </source>
</evidence>
<proteinExistence type="predicted"/>
<name>A0AAU9IZR0_9CILI</name>
<sequence>MLAHGEVKRKKNYIDLFFSQKWLKISKIVLVLKNIAVKSEGWKMLHFFAKASGKNSIEKKLQKQIILNREIAGWH</sequence>
<dbReference type="EMBL" id="CAJZBQ010000024">
    <property type="protein sequence ID" value="CAG9320060.1"/>
    <property type="molecule type" value="Genomic_DNA"/>
</dbReference>
<organism evidence="1 2">
    <name type="scientific">Blepharisma stoltei</name>
    <dbReference type="NCBI Taxonomy" id="1481888"/>
    <lineage>
        <taxon>Eukaryota</taxon>
        <taxon>Sar</taxon>
        <taxon>Alveolata</taxon>
        <taxon>Ciliophora</taxon>
        <taxon>Postciliodesmatophora</taxon>
        <taxon>Heterotrichea</taxon>
        <taxon>Heterotrichida</taxon>
        <taxon>Blepharismidae</taxon>
        <taxon>Blepharisma</taxon>
    </lineage>
</organism>
<comment type="caution">
    <text evidence="1">The sequence shown here is derived from an EMBL/GenBank/DDBJ whole genome shotgun (WGS) entry which is preliminary data.</text>
</comment>
<evidence type="ECO:0000313" key="2">
    <source>
        <dbReference type="Proteomes" id="UP001162131"/>
    </source>
</evidence>
<accession>A0AAU9IZR0</accession>